<keyword evidence="3" id="KW-1185">Reference proteome</keyword>
<protein>
    <recommendedName>
        <fullName evidence="4">MFS transporter</fullName>
    </recommendedName>
</protein>
<evidence type="ECO:0000313" key="3">
    <source>
        <dbReference type="Proteomes" id="UP001422759"/>
    </source>
</evidence>
<feature type="transmembrane region" description="Helical" evidence="1">
    <location>
        <begin position="12"/>
        <end position="32"/>
    </location>
</feature>
<keyword evidence="1" id="KW-1133">Transmembrane helix</keyword>
<evidence type="ECO:0000256" key="1">
    <source>
        <dbReference type="SAM" id="Phobius"/>
    </source>
</evidence>
<accession>A0ABN2ZUD4</accession>
<keyword evidence="1" id="KW-0472">Membrane</keyword>
<name>A0ABN2ZUD4_9ACTN</name>
<reference evidence="2 3" key="1">
    <citation type="journal article" date="2019" name="Int. J. Syst. Evol. Microbiol.">
        <title>The Global Catalogue of Microorganisms (GCM) 10K type strain sequencing project: providing services to taxonomists for standard genome sequencing and annotation.</title>
        <authorList>
            <consortium name="The Broad Institute Genomics Platform"/>
            <consortium name="The Broad Institute Genome Sequencing Center for Infectious Disease"/>
            <person name="Wu L."/>
            <person name="Ma J."/>
        </authorList>
    </citation>
    <scope>NUCLEOTIDE SEQUENCE [LARGE SCALE GENOMIC DNA]</scope>
    <source>
        <strain evidence="2 3">JCM 14560</strain>
    </source>
</reference>
<comment type="caution">
    <text evidence="2">The sequence shown here is derived from an EMBL/GenBank/DDBJ whole genome shotgun (WGS) entry which is preliminary data.</text>
</comment>
<evidence type="ECO:0008006" key="4">
    <source>
        <dbReference type="Google" id="ProtNLM"/>
    </source>
</evidence>
<dbReference type="RefSeq" id="WP_344466711.1">
    <property type="nucleotide sequence ID" value="NZ_BAAANT010000022.1"/>
</dbReference>
<dbReference type="EMBL" id="BAAANT010000022">
    <property type="protein sequence ID" value="GAA2147729.1"/>
    <property type="molecule type" value="Genomic_DNA"/>
</dbReference>
<keyword evidence="1" id="KW-0812">Transmembrane</keyword>
<dbReference type="Proteomes" id="UP001422759">
    <property type="component" value="Unassembled WGS sequence"/>
</dbReference>
<organism evidence="2 3">
    <name type="scientific">Kitasatospora kazusensis</name>
    <dbReference type="NCBI Taxonomy" id="407974"/>
    <lineage>
        <taxon>Bacteria</taxon>
        <taxon>Bacillati</taxon>
        <taxon>Actinomycetota</taxon>
        <taxon>Actinomycetes</taxon>
        <taxon>Kitasatosporales</taxon>
        <taxon>Streptomycetaceae</taxon>
        <taxon>Kitasatospora</taxon>
    </lineage>
</organism>
<sequence>MVQRTAPLPRALLIANVGGALLSVGSSIAGLLDPGLALAHGSAVTAGVDFYAQAYAARAVPLGAALVQQLLFGRTSRALTPLLLVSGVVQLADAAIGLTAHNPGMVVGGSALAVLHLATAARLTRTEARMAPSC</sequence>
<evidence type="ECO:0000313" key="2">
    <source>
        <dbReference type="EMBL" id="GAA2147729.1"/>
    </source>
</evidence>
<gene>
    <name evidence="2" type="ORF">GCM10009760_38930</name>
</gene>
<proteinExistence type="predicted"/>